<name>U5CLP6_AMBTC</name>
<dbReference type="Pfam" id="PF17766">
    <property type="entry name" value="fn3_6"/>
    <property type="match status" value="1"/>
</dbReference>
<protein>
    <recommendedName>
        <fullName evidence="1">Subtilisin-like protease fibronectin type-III domain-containing protein</fullName>
    </recommendedName>
</protein>
<dbReference type="EMBL" id="KI393672">
    <property type="protein sequence ID" value="ERN07635.1"/>
    <property type="molecule type" value="Genomic_DNA"/>
</dbReference>
<evidence type="ECO:0000313" key="3">
    <source>
        <dbReference type="Proteomes" id="UP000017836"/>
    </source>
</evidence>
<evidence type="ECO:0000313" key="2">
    <source>
        <dbReference type="EMBL" id="ERN07635.1"/>
    </source>
</evidence>
<organism evidence="2 3">
    <name type="scientific">Amborella trichopoda</name>
    <dbReference type="NCBI Taxonomy" id="13333"/>
    <lineage>
        <taxon>Eukaryota</taxon>
        <taxon>Viridiplantae</taxon>
        <taxon>Streptophyta</taxon>
        <taxon>Embryophyta</taxon>
        <taxon>Tracheophyta</taxon>
        <taxon>Spermatophyta</taxon>
        <taxon>Magnoliopsida</taxon>
        <taxon>Amborellales</taxon>
        <taxon>Amborellaceae</taxon>
        <taxon>Amborella</taxon>
    </lineage>
</organism>
<proteinExistence type="predicted"/>
<reference evidence="3" key="1">
    <citation type="journal article" date="2013" name="Science">
        <title>The Amborella genome and the evolution of flowering plants.</title>
        <authorList>
            <consortium name="Amborella Genome Project"/>
        </authorList>
    </citation>
    <scope>NUCLEOTIDE SEQUENCE [LARGE SCALE GENOMIC DNA]</scope>
</reference>
<dbReference type="Gene3D" id="2.60.40.2310">
    <property type="match status" value="1"/>
</dbReference>
<gene>
    <name evidence="2" type="ORF">AMTR_s03368p00002350</name>
</gene>
<feature type="domain" description="Subtilisin-like protease fibronectin type-III" evidence="1">
    <location>
        <begin position="20"/>
        <end position="94"/>
    </location>
</feature>
<dbReference type="Proteomes" id="UP000017836">
    <property type="component" value="Unassembled WGS sequence"/>
</dbReference>
<dbReference type="AlphaFoldDB" id="U5CLP6"/>
<keyword evidence="3" id="KW-1185">Reference proteome</keyword>
<sequence>MTTADIVDDKAKPIKDHDYNLASVFKRTVTNVGDEESSYEVEVVQPVGVSVEANEKQEYRATFLRKANRLSSHSQGHVMWRSGSKYQLRSPIAVVLSENLNFLDKSRNVTWSKASVYFLLFLEEKDAGL</sequence>
<accession>U5CLP6</accession>
<dbReference type="InterPro" id="IPR041469">
    <property type="entry name" value="Subtilisin-like_FN3"/>
</dbReference>
<dbReference type="Gramene" id="ERN07635">
    <property type="protein sequence ID" value="ERN07635"/>
    <property type="gene ID" value="AMTR_s03368p00002350"/>
</dbReference>
<evidence type="ECO:0000259" key="1">
    <source>
        <dbReference type="Pfam" id="PF17766"/>
    </source>
</evidence>
<dbReference type="HOGENOM" id="CLU_1951706_0_0_1"/>